<gene>
    <name evidence="2" type="ORF">DERF_010170</name>
</gene>
<dbReference type="AlphaFoldDB" id="A0A922L395"/>
<dbReference type="Proteomes" id="UP000790347">
    <property type="component" value="Unassembled WGS sequence"/>
</dbReference>
<reference evidence="2" key="2">
    <citation type="journal article" date="2022" name="Res Sq">
        <title>Comparative Genomics Reveals Insights into the Divergent Evolution of Astigmatic Mites and Household Pest Adaptations.</title>
        <authorList>
            <person name="Xiong Q."/>
            <person name="Wan A.T.-Y."/>
            <person name="Liu X.-Y."/>
            <person name="Fung C.S.-H."/>
            <person name="Xiao X."/>
            <person name="Malainual N."/>
            <person name="Hou J."/>
            <person name="Wang L."/>
            <person name="Wang M."/>
            <person name="Yang K."/>
            <person name="Cui Y."/>
            <person name="Leung E."/>
            <person name="Nong W."/>
            <person name="Shin S.-K."/>
            <person name="Au S."/>
            <person name="Jeong K.Y."/>
            <person name="Chew F.T."/>
            <person name="Hui J."/>
            <person name="Leung T.F."/>
            <person name="Tungtrongchitr A."/>
            <person name="Zhong N."/>
            <person name="Liu Z."/>
            <person name="Tsui S."/>
        </authorList>
    </citation>
    <scope>NUCLEOTIDE SEQUENCE</scope>
    <source>
        <strain evidence="2">Derf</strain>
        <tissue evidence="2">Whole organism</tissue>
    </source>
</reference>
<proteinExistence type="predicted"/>
<protein>
    <submittedName>
        <fullName evidence="2">Uncharacterized protein</fullName>
    </submittedName>
</protein>
<organism evidence="2 3">
    <name type="scientific">Dermatophagoides farinae</name>
    <name type="common">American house dust mite</name>
    <dbReference type="NCBI Taxonomy" id="6954"/>
    <lineage>
        <taxon>Eukaryota</taxon>
        <taxon>Metazoa</taxon>
        <taxon>Ecdysozoa</taxon>
        <taxon>Arthropoda</taxon>
        <taxon>Chelicerata</taxon>
        <taxon>Arachnida</taxon>
        <taxon>Acari</taxon>
        <taxon>Acariformes</taxon>
        <taxon>Sarcoptiformes</taxon>
        <taxon>Astigmata</taxon>
        <taxon>Psoroptidia</taxon>
        <taxon>Analgoidea</taxon>
        <taxon>Pyroglyphidae</taxon>
        <taxon>Dermatophagoidinae</taxon>
        <taxon>Dermatophagoides</taxon>
    </lineage>
</organism>
<evidence type="ECO:0000256" key="1">
    <source>
        <dbReference type="SAM" id="MobiDB-lite"/>
    </source>
</evidence>
<feature type="compositionally biased region" description="Basic and acidic residues" evidence="1">
    <location>
        <begin position="12"/>
        <end position="29"/>
    </location>
</feature>
<sequence>MNLVKSETLVSSEKKQPKDSEEKPIRKPIDQSNGSEKSNQQHSGRFSFVVVFWPSNFRLLEPPNNHNTTKRQFFASKYQDLQPIKILIIDSSGSDVITSFDYV</sequence>
<reference evidence="2" key="1">
    <citation type="submission" date="2013-05" db="EMBL/GenBank/DDBJ databases">
        <authorList>
            <person name="Yim A.K.Y."/>
            <person name="Chan T.F."/>
            <person name="Ji K.M."/>
            <person name="Liu X.Y."/>
            <person name="Zhou J.W."/>
            <person name="Li R.Q."/>
            <person name="Yang K.Y."/>
            <person name="Li J."/>
            <person name="Li M."/>
            <person name="Law P.T.W."/>
            <person name="Wu Y.L."/>
            <person name="Cai Z.L."/>
            <person name="Qin H."/>
            <person name="Bao Y."/>
            <person name="Leung R.K.K."/>
            <person name="Ng P.K.S."/>
            <person name="Zou J."/>
            <person name="Zhong X.J."/>
            <person name="Ran P.X."/>
            <person name="Zhong N.S."/>
            <person name="Liu Z.G."/>
            <person name="Tsui S.K.W."/>
        </authorList>
    </citation>
    <scope>NUCLEOTIDE SEQUENCE</scope>
    <source>
        <strain evidence="2">Derf</strain>
        <tissue evidence="2">Whole organism</tissue>
    </source>
</reference>
<keyword evidence="3" id="KW-1185">Reference proteome</keyword>
<dbReference type="EMBL" id="ASGP02000004">
    <property type="protein sequence ID" value="KAH9511731.1"/>
    <property type="molecule type" value="Genomic_DNA"/>
</dbReference>
<evidence type="ECO:0000313" key="2">
    <source>
        <dbReference type="EMBL" id="KAH9511731.1"/>
    </source>
</evidence>
<accession>A0A922L395</accession>
<feature type="compositionally biased region" description="Polar residues" evidence="1">
    <location>
        <begin position="30"/>
        <end position="42"/>
    </location>
</feature>
<evidence type="ECO:0000313" key="3">
    <source>
        <dbReference type="Proteomes" id="UP000790347"/>
    </source>
</evidence>
<comment type="caution">
    <text evidence="2">The sequence shown here is derived from an EMBL/GenBank/DDBJ whole genome shotgun (WGS) entry which is preliminary data.</text>
</comment>
<name>A0A922L395_DERFA</name>
<feature type="region of interest" description="Disordered" evidence="1">
    <location>
        <begin position="1"/>
        <end position="42"/>
    </location>
</feature>